<gene>
    <name evidence="2" type="ORF">ATH84_10963</name>
</gene>
<evidence type="ECO:0000256" key="1">
    <source>
        <dbReference type="SAM" id="Coils"/>
    </source>
</evidence>
<feature type="coiled-coil region" evidence="1">
    <location>
        <begin position="141"/>
        <end position="175"/>
    </location>
</feature>
<feature type="non-terminal residue" evidence="2">
    <location>
        <position position="1"/>
    </location>
</feature>
<dbReference type="RefSeq" id="WP_166436169.1">
    <property type="nucleotide sequence ID" value="NZ_JRKO01000127.1"/>
</dbReference>
<protein>
    <recommendedName>
        <fullName evidence="4">Phage tail tape measure protein</fullName>
    </recommendedName>
</protein>
<organism evidence="2 3">
    <name type="scientific">Paracoccus versutus</name>
    <name type="common">Thiobacillus versutus</name>
    <dbReference type="NCBI Taxonomy" id="34007"/>
    <lineage>
        <taxon>Bacteria</taxon>
        <taxon>Pseudomonadati</taxon>
        <taxon>Pseudomonadota</taxon>
        <taxon>Alphaproteobacteria</taxon>
        <taxon>Rhodobacterales</taxon>
        <taxon>Paracoccaceae</taxon>
        <taxon>Paracoccus</taxon>
    </lineage>
</organism>
<evidence type="ECO:0008006" key="4">
    <source>
        <dbReference type="Google" id="ProtNLM"/>
    </source>
</evidence>
<dbReference type="EMBL" id="QUMX01000096">
    <property type="protein sequence ID" value="REG26263.1"/>
    <property type="molecule type" value="Genomic_DNA"/>
</dbReference>
<keyword evidence="3" id="KW-1185">Reference proteome</keyword>
<accession>A0AAQ0HBS6</accession>
<sequence>AEEAASAGMAMRGAIGQLDAWGYGEAADQLRTLSAQLDAAQQGFRGGTMTGEDFAAKLAEIQKEADAAFASLSDVDRAQFSGVISQLGRLGGVIASVTAQASALVGELAKAAQIDPGTKRLETMRQQHAAQQASMDSLNAMREANERFNTSEAARNALTSEGVKLEREKEAVRKRAAEAGATLTDQQITETAQAAIAADAARAAADRAGRSSGGGKAGGGAEKLDEFAREAQAIRDRTRELELEGAALIAAAAAGNRYGAAVDFAAQKARLLHAAQQAGKQITPALTAEVDQLAQAYVTAGHSADQAAEKLRQIEDAGQKGAEALSEMFTGILTGSTSAREALAGLLRKIAEAQFNRVFMNMFGQGGMFAGVGQAVGGWLGYSEGGFTGDGGKHEPAGIVHANEYVFSAEAVRRIGADNLDAMHRAAKSGARGYASGGLVGATGKLNKAAGESLRGSAAASAPVINITGGAITVNGSAGTPEQNADLAQQVARESEQMFRKLVQGEMVRQMRSGGLLR</sequence>
<evidence type="ECO:0000313" key="2">
    <source>
        <dbReference type="EMBL" id="REG26263.1"/>
    </source>
</evidence>
<comment type="caution">
    <text evidence="2">The sequence shown here is derived from an EMBL/GenBank/DDBJ whole genome shotgun (WGS) entry which is preliminary data.</text>
</comment>
<reference evidence="2 3" key="1">
    <citation type="submission" date="2018-08" db="EMBL/GenBank/DDBJ databases">
        <title>Genomic Encyclopedia of Archaeal and Bacterial Type Strains, Phase II (KMG-II): from individual species to whole genera.</title>
        <authorList>
            <person name="Goeker M."/>
        </authorList>
    </citation>
    <scope>NUCLEOTIDE SEQUENCE [LARGE SCALE GENOMIC DNA]</scope>
    <source>
        <strain evidence="2 3">DSM 582</strain>
    </source>
</reference>
<keyword evidence="1" id="KW-0175">Coiled coil</keyword>
<name>A0AAQ0HBS6_PARVE</name>
<evidence type="ECO:0000313" key="3">
    <source>
        <dbReference type="Proteomes" id="UP000256794"/>
    </source>
</evidence>
<dbReference type="Proteomes" id="UP000256794">
    <property type="component" value="Unassembled WGS sequence"/>
</dbReference>
<dbReference type="AlphaFoldDB" id="A0AAQ0HBS6"/>
<proteinExistence type="predicted"/>